<evidence type="ECO:0008006" key="3">
    <source>
        <dbReference type="Google" id="ProtNLM"/>
    </source>
</evidence>
<name>A0A239HEQ0_9ACTN</name>
<reference evidence="2" key="1">
    <citation type="submission" date="2017-06" db="EMBL/GenBank/DDBJ databases">
        <authorList>
            <person name="Varghese N."/>
            <person name="Submissions S."/>
        </authorList>
    </citation>
    <scope>NUCLEOTIDE SEQUENCE [LARGE SCALE GENOMIC DNA]</scope>
    <source>
        <strain evidence="2">DSM 44485</strain>
    </source>
</reference>
<sequence length="84" mass="9224">MEGPCPKEECDARNMCRSIKTLRPPYSDDVTDEDVRAAALQYVRKISGFRAPASHNAEAFDRAVEEIARSTAALLGSLEVRGRG</sequence>
<dbReference type="AlphaFoldDB" id="A0A239HEQ0"/>
<dbReference type="EMBL" id="FZNP01000030">
    <property type="protein sequence ID" value="SNS79772.1"/>
    <property type="molecule type" value="Genomic_DNA"/>
</dbReference>
<organism evidence="1 2">
    <name type="scientific">Actinomadura mexicana</name>
    <dbReference type="NCBI Taxonomy" id="134959"/>
    <lineage>
        <taxon>Bacteria</taxon>
        <taxon>Bacillati</taxon>
        <taxon>Actinomycetota</taxon>
        <taxon>Actinomycetes</taxon>
        <taxon>Streptosporangiales</taxon>
        <taxon>Thermomonosporaceae</taxon>
        <taxon>Actinomadura</taxon>
    </lineage>
</organism>
<dbReference type="Proteomes" id="UP000198420">
    <property type="component" value="Unassembled WGS sequence"/>
</dbReference>
<dbReference type="Pfam" id="PF10041">
    <property type="entry name" value="DUF2277"/>
    <property type="match status" value="1"/>
</dbReference>
<proteinExistence type="predicted"/>
<evidence type="ECO:0000313" key="2">
    <source>
        <dbReference type="Proteomes" id="UP000198420"/>
    </source>
</evidence>
<keyword evidence="2" id="KW-1185">Reference proteome</keyword>
<evidence type="ECO:0000313" key="1">
    <source>
        <dbReference type="EMBL" id="SNS79772.1"/>
    </source>
</evidence>
<dbReference type="InterPro" id="IPR018735">
    <property type="entry name" value="DUF2277"/>
</dbReference>
<gene>
    <name evidence="1" type="ORF">SAMN06265355_13046</name>
</gene>
<accession>A0A239HEQ0</accession>
<protein>
    <recommendedName>
        <fullName evidence="3">DUF2277 domain-containing protein</fullName>
    </recommendedName>
</protein>